<dbReference type="Proteomes" id="UP000177091">
    <property type="component" value="Unassembled WGS sequence"/>
</dbReference>
<dbReference type="Pfam" id="PF08308">
    <property type="entry name" value="PEGA"/>
    <property type="match status" value="1"/>
</dbReference>
<protein>
    <recommendedName>
        <fullName evidence="1">PEGA domain-containing protein</fullName>
    </recommendedName>
</protein>
<sequence length="401" mass="44157">MTKTRVAVFILTLLVVGAFGLFASLYARGYRFDTKNFKFSPNGLLVAETDPSGAQIFINGELKNATDTTISLSPGTYDVEFKKEGYISWSKRLEIQKEIVTEAIAHLFKSIPSLTPVSFAGSITPVASADFGRIAYAVPVANGNGNGGLWVIDTVNLPLGFAREPRQVTDGDLTNATWIFSPDGRQIMLTTQTGVFVLDAGTFTPQRERVNIASQKEDLLAEWEEKNDLKLAAQLKSVHPEIADILIRKAKLLTFSPDETKILYQANSDATIPSGVVKELPGASTQRQERDIKEGRVYVYDIKEDRNFLISEEETQIGSWNLETGTSVSRLAWFSTSSHLVLAEEGKVTIMDYDGTNHQVVYSGAYIVPYAFPILSSDRILILTNLGAIDTLPNLYAVTIK</sequence>
<gene>
    <name evidence="2" type="ORF">A2112_00050</name>
</gene>
<name>A0A1F7WQA3_9BACT</name>
<reference evidence="2 3" key="1">
    <citation type="journal article" date="2016" name="Nat. Commun.">
        <title>Thousands of microbial genomes shed light on interconnected biogeochemical processes in an aquifer system.</title>
        <authorList>
            <person name="Anantharaman K."/>
            <person name="Brown C.T."/>
            <person name="Hug L.A."/>
            <person name="Sharon I."/>
            <person name="Castelle C.J."/>
            <person name="Probst A.J."/>
            <person name="Thomas B.C."/>
            <person name="Singh A."/>
            <person name="Wilkins M.J."/>
            <person name="Karaoz U."/>
            <person name="Brodie E.L."/>
            <person name="Williams K.H."/>
            <person name="Hubbard S.S."/>
            <person name="Banfield J.F."/>
        </authorList>
    </citation>
    <scope>NUCLEOTIDE SEQUENCE [LARGE SCALE GENOMIC DNA]</scope>
</reference>
<evidence type="ECO:0000313" key="2">
    <source>
        <dbReference type="EMBL" id="OGM04255.1"/>
    </source>
</evidence>
<evidence type="ECO:0000259" key="1">
    <source>
        <dbReference type="Pfam" id="PF08308"/>
    </source>
</evidence>
<accession>A0A1F7WQA3</accession>
<evidence type="ECO:0000313" key="3">
    <source>
        <dbReference type="Proteomes" id="UP000177091"/>
    </source>
</evidence>
<comment type="caution">
    <text evidence="2">The sequence shown here is derived from an EMBL/GenBank/DDBJ whole genome shotgun (WGS) entry which is preliminary data.</text>
</comment>
<organism evidence="2 3">
    <name type="scientific">Candidatus Woesebacteria bacterium GWA1_42_12</name>
    <dbReference type="NCBI Taxonomy" id="1802472"/>
    <lineage>
        <taxon>Bacteria</taxon>
        <taxon>Candidatus Woeseibacteriota</taxon>
    </lineage>
</organism>
<proteinExistence type="predicted"/>
<dbReference type="EMBL" id="MGFK01000016">
    <property type="protein sequence ID" value="OGM04255.1"/>
    <property type="molecule type" value="Genomic_DNA"/>
</dbReference>
<dbReference type="SUPFAM" id="SSF82171">
    <property type="entry name" value="DPP6 N-terminal domain-like"/>
    <property type="match status" value="1"/>
</dbReference>
<dbReference type="AlphaFoldDB" id="A0A1F7WQA3"/>
<dbReference type="InterPro" id="IPR011042">
    <property type="entry name" value="6-blade_b-propeller_TolB-like"/>
</dbReference>
<dbReference type="InterPro" id="IPR013229">
    <property type="entry name" value="PEGA"/>
</dbReference>
<dbReference type="Gene3D" id="2.120.10.30">
    <property type="entry name" value="TolB, C-terminal domain"/>
    <property type="match status" value="1"/>
</dbReference>
<feature type="domain" description="PEGA" evidence="1">
    <location>
        <begin position="44"/>
        <end position="107"/>
    </location>
</feature>